<evidence type="ECO:0000313" key="3">
    <source>
        <dbReference type="Proteomes" id="UP000324222"/>
    </source>
</evidence>
<name>A0A5B7HBC8_PORTR</name>
<protein>
    <submittedName>
        <fullName evidence="2">Uncharacterized protein</fullName>
    </submittedName>
</protein>
<organism evidence="2 3">
    <name type="scientific">Portunus trituberculatus</name>
    <name type="common">Swimming crab</name>
    <name type="synonym">Neptunus trituberculatus</name>
    <dbReference type="NCBI Taxonomy" id="210409"/>
    <lineage>
        <taxon>Eukaryota</taxon>
        <taxon>Metazoa</taxon>
        <taxon>Ecdysozoa</taxon>
        <taxon>Arthropoda</taxon>
        <taxon>Crustacea</taxon>
        <taxon>Multicrustacea</taxon>
        <taxon>Malacostraca</taxon>
        <taxon>Eumalacostraca</taxon>
        <taxon>Eucarida</taxon>
        <taxon>Decapoda</taxon>
        <taxon>Pleocyemata</taxon>
        <taxon>Brachyura</taxon>
        <taxon>Eubrachyura</taxon>
        <taxon>Portunoidea</taxon>
        <taxon>Portunidae</taxon>
        <taxon>Portuninae</taxon>
        <taxon>Portunus</taxon>
    </lineage>
</organism>
<comment type="caution">
    <text evidence="2">The sequence shown here is derived from an EMBL/GenBank/DDBJ whole genome shotgun (WGS) entry which is preliminary data.</text>
</comment>
<dbReference type="Proteomes" id="UP000324222">
    <property type="component" value="Unassembled WGS sequence"/>
</dbReference>
<evidence type="ECO:0000313" key="2">
    <source>
        <dbReference type="EMBL" id="MPC66044.1"/>
    </source>
</evidence>
<sequence length="112" mass="12881">MPSDVWQLTDLYEGRLCHPDTARHRKPLKPLIKAQGKHSRDQRDEIMFPLLRGPTTCLLYKRSRPRLTPSPLTPQSPTNPRRHGVFSPPNSHTTQQLHLPTSNINNHTSIHI</sequence>
<accession>A0A5B7HBC8</accession>
<reference evidence="2 3" key="1">
    <citation type="submission" date="2019-05" db="EMBL/GenBank/DDBJ databases">
        <title>Another draft genome of Portunus trituberculatus and its Hox gene families provides insights of decapod evolution.</title>
        <authorList>
            <person name="Jeong J.-H."/>
            <person name="Song I."/>
            <person name="Kim S."/>
            <person name="Choi T."/>
            <person name="Kim D."/>
            <person name="Ryu S."/>
            <person name="Kim W."/>
        </authorList>
    </citation>
    <scope>NUCLEOTIDE SEQUENCE [LARGE SCALE GENOMIC DNA]</scope>
    <source>
        <tissue evidence="2">Muscle</tissue>
    </source>
</reference>
<evidence type="ECO:0000256" key="1">
    <source>
        <dbReference type="SAM" id="MobiDB-lite"/>
    </source>
</evidence>
<proteinExistence type="predicted"/>
<feature type="compositionally biased region" description="Polar residues" evidence="1">
    <location>
        <begin position="88"/>
        <end position="112"/>
    </location>
</feature>
<keyword evidence="3" id="KW-1185">Reference proteome</keyword>
<feature type="compositionally biased region" description="Low complexity" evidence="1">
    <location>
        <begin position="66"/>
        <end position="79"/>
    </location>
</feature>
<dbReference type="EMBL" id="VSRR010024192">
    <property type="protein sequence ID" value="MPC66044.1"/>
    <property type="molecule type" value="Genomic_DNA"/>
</dbReference>
<feature type="region of interest" description="Disordered" evidence="1">
    <location>
        <begin position="21"/>
        <end position="45"/>
    </location>
</feature>
<gene>
    <name evidence="2" type="ORF">E2C01_060187</name>
</gene>
<dbReference type="AlphaFoldDB" id="A0A5B7HBC8"/>
<feature type="region of interest" description="Disordered" evidence="1">
    <location>
        <begin position="61"/>
        <end position="112"/>
    </location>
</feature>